<evidence type="ECO:0000256" key="1">
    <source>
        <dbReference type="SAM" id="MobiDB-lite"/>
    </source>
</evidence>
<feature type="region of interest" description="Disordered" evidence="1">
    <location>
        <begin position="45"/>
        <end position="116"/>
    </location>
</feature>
<dbReference type="GO" id="GO:0003723">
    <property type="term" value="F:RNA binding"/>
    <property type="evidence" value="ECO:0007669"/>
    <property type="project" value="InterPro"/>
</dbReference>
<evidence type="ECO:0000313" key="2">
    <source>
        <dbReference type="EMBL" id="KAG6453330.1"/>
    </source>
</evidence>
<sequence>MASNKLSPEDKEFLEKCEEEFKDRFTENDEEFMKVFNAGVSIPPIVDSWWVPNNSGRRNDRRDNRRNHPYERHGNRDRNRDFHDRRERDNYSRGYNDYNQQYDNSRGYRNQRPRHY</sequence>
<dbReference type="Proteomes" id="UP000791440">
    <property type="component" value="Unassembled WGS sequence"/>
</dbReference>
<dbReference type="Pfam" id="PF15320">
    <property type="entry name" value="RAM"/>
    <property type="match status" value="1"/>
</dbReference>
<dbReference type="AlphaFoldDB" id="A0A921Z980"/>
<dbReference type="GO" id="GO:0031533">
    <property type="term" value="C:mRNA capping enzyme complex"/>
    <property type="evidence" value="ECO:0007669"/>
    <property type="project" value="InterPro"/>
</dbReference>
<gene>
    <name evidence="2" type="ORF">O3G_MSEX008085</name>
</gene>
<reference evidence="2" key="1">
    <citation type="journal article" date="2016" name="Insect Biochem. Mol. Biol.">
        <title>Multifaceted biological insights from a draft genome sequence of the tobacco hornworm moth, Manduca sexta.</title>
        <authorList>
            <person name="Kanost M.R."/>
            <person name="Arrese E.L."/>
            <person name="Cao X."/>
            <person name="Chen Y.R."/>
            <person name="Chellapilla S."/>
            <person name="Goldsmith M.R."/>
            <person name="Grosse-Wilde E."/>
            <person name="Heckel D.G."/>
            <person name="Herndon N."/>
            <person name="Jiang H."/>
            <person name="Papanicolaou A."/>
            <person name="Qu J."/>
            <person name="Soulages J.L."/>
            <person name="Vogel H."/>
            <person name="Walters J."/>
            <person name="Waterhouse R.M."/>
            <person name="Ahn S.J."/>
            <person name="Almeida F.C."/>
            <person name="An C."/>
            <person name="Aqrawi P."/>
            <person name="Bretschneider A."/>
            <person name="Bryant W.B."/>
            <person name="Bucks S."/>
            <person name="Chao H."/>
            <person name="Chevignon G."/>
            <person name="Christen J.M."/>
            <person name="Clarke D.F."/>
            <person name="Dittmer N.T."/>
            <person name="Ferguson L.C.F."/>
            <person name="Garavelou S."/>
            <person name="Gordon K.H.J."/>
            <person name="Gunaratna R.T."/>
            <person name="Han Y."/>
            <person name="Hauser F."/>
            <person name="He Y."/>
            <person name="Heidel-Fischer H."/>
            <person name="Hirsh A."/>
            <person name="Hu Y."/>
            <person name="Jiang H."/>
            <person name="Kalra D."/>
            <person name="Klinner C."/>
            <person name="Konig C."/>
            <person name="Kovar C."/>
            <person name="Kroll A.R."/>
            <person name="Kuwar S.S."/>
            <person name="Lee S.L."/>
            <person name="Lehman R."/>
            <person name="Li K."/>
            <person name="Li Z."/>
            <person name="Liang H."/>
            <person name="Lovelace S."/>
            <person name="Lu Z."/>
            <person name="Mansfield J.H."/>
            <person name="McCulloch K.J."/>
            <person name="Mathew T."/>
            <person name="Morton B."/>
            <person name="Muzny D.M."/>
            <person name="Neunemann D."/>
            <person name="Ongeri F."/>
            <person name="Pauchet Y."/>
            <person name="Pu L.L."/>
            <person name="Pyrousis I."/>
            <person name="Rao X.J."/>
            <person name="Redding A."/>
            <person name="Roesel C."/>
            <person name="Sanchez-Gracia A."/>
            <person name="Schaack S."/>
            <person name="Shukla A."/>
            <person name="Tetreau G."/>
            <person name="Wang Y."/>
            <person name="Xiong G.H."/>
            <person name="Traut W."/>
            <person name="Walsh T.K."/>
            <person name="Worley K.C."/>
            <person name="Wu D."/>
            <person name="Wu W."/>
            <person name="Wu Y.Q."/>
            <person name="Zhang X."/>
            <person name="Zou Z."/>
            <person name="Zucker H."/>
            <person name="Briscoe A.D."/>
            <person name="Burmester T."/>
            <person name="Clem R.J."/>
            <person name="Feyereisen R."/>
            <person name="Grimmelikhuijzen C.J.P."/>
            <person name="Hamodrakas S.J."/>
            <person name="Hansson B.S."/>
            <person name="Huguet E."/>
            <person name="Jermiin L.S."/>
            <person name="Lan Q."/>
            <person name="Lehman H.K."/>
            <person name="Lorenzen M."/>
            <person name="Merzendorfer H."/>
            <person name="Michalopoulos I."/>
            <person name="Morton D.B."/>
            <person name="Muthukrishnan S."/>
            <person name="Oakeshott J.G."/>
            <person name="Palmer W."/>
            <person name="Park Y."/>
            <person name="Passarelli A.L."/>
            <person name="Rozas J."/>
            <person name="Schwartz L.M."/>
            <person name="Smith W."/>
            <person name="Southgate A."/>
            <person name="Vilcinskas A."/>
            <person name="Vogt R."/>
            <person name="Wang P."/>
            <person name="Werren J."/>
            <person name="Yu X.Q."/>
            <person name="Zhou J.J."/>
            <person name="Brown S.J."/>
            <person name="Scherer S.E."/>
            <person name="Richards S."/>
            <person name="Blissard G.W."/>
        </authorList>
    </citation>
    <scope>NUCLEOTIDE SEQUENCE</scope>
</reference>
<organism evidence="2 3">
    <name type="scientific">Manduca sexta</name>
    <name type="common">Tobacco hawkmoth</name>
    <name type="synonym">Tobacco hornworm</name>
    <dbReference type="NCBI Taxonomy" id="7130"/>
    <lineage>
        <taxon>Eukaryota</taxon>
        <taxon>Metazoa</taxon>
        <taxon>Ecdysozoa</taxon>
        <taxon>Arthropoda</taxon>
        <taxon>Hexapoda</taxon>
        <taxon>Insecta</taxon>
        <taxon>Pterygota</taxon>
        <taxon>Neoptera</taxon>
        <taxon>Endopterygota</taxon>
        <taxon>Lepidoptera</taxon>
        <taxon>Glossata</taxon>
        <taxon>Ditrysia</taxon>
        <taxon>Bombycoidea</taxon>
        <taxon>Sphingidae</taxon>
        <taxon>Sphinginae</taxon>
        <taxon>Sphingini</taxon>
        <taxon>Manduca</taxon>
    </lineage>
</organism>
<dbReference type="EMBL" id="JH668441">
    <property type="protein sequence ID" value="KAG6453330.1"/>
    <property type="molecule type" value="Genomic_DNA"/>
</dbReference>
<keyword evidence="3" id="KW-1185">Reference proteome</keyword>
<reference evidence="2" key="2">
    <citation type="submission" date="2020-12" db="EMBL/GenBank/DDBJ databases">
        <authorList>
            <person name="Kanost M."/>
        </authorList>
    </citation>
    <scope>NUCLEOTIDE SEQUENCE</scope>
</reference>
<comment type="caution">
    <text evidence="2">The sequence shown here is derived from an EMBL/GenBank/DDBJ whole genome shotgun (WGS) entry which is preliminary data.</text>
</comment>
<name>A0A921Z980_MANSE</name>
<feature type="compositionally biased region" description="Basic and acidic residues" evidence="1">
    <location>
        <begin position="57"/>
        <end position="91"/>
    </location>
</feature>
<protein>
    <submittedName>
        <fullName evidence="2">Uncharacterized protein</fullName>
    </submittedName>
</protein>
<dbReference type="InterPro" id="IPR028271">
    <property type="entry name" value="RAMAC"/>
</dbReference>
<feature type="compositionally biased region" description="Polar residues" evidence="1">
    <location>
        <begin position="97"/>
        <end position="108"/>
    </location>
</feature>
<proteinExistence type="predicted"/>
<evidence type="ECO:0000313" key="3">
    <source>
        <dbReference type="Proteomes" id="UP000791440"/>
    </source>
</evidence>
<accession>A0A921Z980</accession>
<dbReference type="GO" id="GO:0106005">
    <property type="term" value="P:RNA 5'-cap (guanine-N7)-methylation"/>
    <property type="evidence" value="ECO:0007669"/>
    <property type="project" value="InterPro"/>
</dbReference>